<organism evidence="9 10">
    <name type="scientific">Nisaea acidiphila</name>
    <dbReference type="NCBI Taxonomy" id="1862145"/>
    <lineage>
        <taxon>Bacteria</taxon>
        <taxon>Pseudomonadati</taxon>
        <taxon>Pseudomonadota</taxon>
        <taxon>Alphaproteobacteria</taxon>
        <taxon>Rhodospirillales</taxon>
        <taxon>Thalassobaculaceae</taxon>
        <taxon>Nisaea</taxon>
    </lineage>
</organism>
<evidence type="ECO:0000256" key="2">
    <source>
        <dbReference type="ARBA" id="ARBA00022692"/>
    </source>
</evidence>
<evidence type="ECO:0000256" key="3">
    <source>
        <dbReference type="ARBA" id="ARBA00022989"/>
    </source>
</evidence>
<evidence type="ECO:0000256" key="1">
    <source>
        <dbReference type="ARBA" id="ARBA00004167"/>
    </source>
</evidence>
<evidence type="ECO:0000313" key="9">
    <source>
        <dbReference type="EMBL" id="UUX49147.1"/>
    </source>
</evidence>
<accession>A0A9J7ANC8</accession>
<dbReference type="PANTHER" id="PTHR12763">
    <property type="match status" value="1"/>
</dbReference>
<dbReference type="InterPro" id="IPR036869">
    <property type="entry name" value="J_dom_sf"/>
</dbReference>
<feature type="domain" description="J" evidence="8">
    <location>
        <begin position="188"/>
        <end position="239"/>
    </location>
</feature>
<keyword evidence="3 7" id="KW-1133">Transmembrane helix</keyword>
<reference evidence="9" key="1">
    <citation type="submission" date="2022-08" db="EMBL/GenBank/DDBJ databases">
        <title>Nisaea acidiphila sp. nov., isolated from a marine algal debris and emended description of the genus Nisaea Urios et al. 2008.</title>
        <authorList>
            <person name="Kwon K."/>
        </authorList>
    </citation>
    <scope>NUCLEOTIDE SEQUENCE</scope>
    <source>
        <strain evidence="9">MEBiC11861</strain>
    </source>
</reference>
<dbReference type="EMBL" id="CP102480">
    <property type="protein sequence ID" value="UUX49147.1"/>
    <property type="molecule type" value="Genomic_DNA"/>
</dbReference>
<keyword evidence="2 7" id="KW-0812">Transmembrane</keyword>
<evidence type="ECO:0000256" key="6">
    <source>
        <dbReference type="SAM" id="MobiDB-lite"/>
    </source>
</evidence>
<feature type="transmembrane region" description="Helical" evidence="7">
    <location>
        <begin position="6"/>
        <end position="22"/>
    </location>
</feature>
<dbReference type="KEGG" id="naci:NUH88_17295"/>
<dbReference type="SUPFAM" id="SSF46565">
    <property type="entry name" value="Chaperone J-domain"/>
    <property type="match status" value="1"/>
</dbReference>
<evidence type="ECO:0000256" key="7">
    <source>
        <dbReference type="SAM" id="Phobius"/>
    </source>
</evidence>
<dbReference type="PANTHER" id="PTHR12763:SF28">
    <property type="entry name" value="GEO10507P1-RELATED"/>
    <property type="match status" value="1"/>
</dbReference>
<dbReference type="GO" id="GO:0016020">
    <property type="term" value="C:membrane"/>
    <property type="evidence" value="ECO:0007669"/>
    <property type="project" value="UniProtKB-SubCell"/>
</dbReference>
<dbReference type="PROSITE" id="PS50076">
    <property type="entry name" value="DNAJ_2"/>
    <property type="match status" value="1"/>
</dbReference>
<keyword evidence="10" id="KW-1185">Reference proteome</keyword>
<feature type="transmembrane region" description="Helical" evidence="7">
    <location>
        <begin position="34"/>
        <end position="51"/>
    </location>
</feature>
<feature type="transmembrane region" description="Helical" evidence="7">
    <location>
        <begin position="57"/>
        <end position="76"/>
    </location>
</feature>
<feature type="compositionally biased region" description="Basic and acidic residues" evidence="6">
    <location>
        <begin position="161"/>
        <end position="178"/>
    </location>
</feature>
<proteinExistence type="inferred from homology"/>
<protein>
    <recommendedName>
        <fullName evidence="8">J domain-containing protein</fullName>
    </recommendedName>
</protein>
<gene>
    <name evidence="9" type="ORF">NUH88_17295</name>
</gene>
<evidence type="ECO:0000259" key="8">
    <source>
        <dbReference type="PROSITE" id="PS50076"/>
    </source>
</evidence>
<evidence type="ECO:0000313" key="10">
    <source>
        <dbReference type="Proteomes" id="UP001060336"/>
    </source>
</evidence>
<comment type="subcellular location">
    <subcellularLocation>
        <location evidence="1">Membrane</location>
        <topology evidence="1">Single-pass membrane protein</topology>
    </subcellularLocation>
</comment>
<dbReference type="RefSeq" id="WP_257767648.1">
    <property type="nucleotide sequence ID" value="NZ_CP102480.1"/>
</dbReference>
<keyword evidence="4 7" id="KW-0472">Membrane</keyword>
<comment type="similarity">
    <text evidence="5">Belongs to the TIM14 family.</text>
</comment>
<dbReference type="AlphaFoldDB" id="A0A9J7ANC8"/>
<feature type="region of interest" description="Disordered" evidence="6">
    <location>
        <begin position="161"/>
        <end position="184"/>
    </location>
</feature>
<dbReference type="Gene3D" id="1.10.287.110">
    <property type="entry name" value="DnaJ domain"/>
    <property type="match status" value="1"/>
</dbReference>
<dbReference type="CDD" id="cd06257">
    <property type="entry name" value="DnaJ"/>
    <property type="match status" value="1"/>
</dbReference>
<dbReference type="SMART" id="SM00271">
    <property type="entry name" value="DnaJ"/>
    <property type="match status" value="1"/>
</dbReference>
<dbReference type="InterPro" id="IPR001623">
    <property type="entry name" value="DnaJ_domain"/>
</dbReference>
<evidence type="ECO:0000256" key="5">
    <source>
        <dbReference type="ARBA" id="ARBA00038105"/>
    </source>
</evidence>
<sequence length="239" mass="25775">MQFLILGASVAVGLGLIGYWFLNADPAKIRSTAKWVAIVLGALALVALIIFRRFDWLMYAGLVGVPFLLRASALFGRFRNAVKAARGPSSGQSSSVRTATLAMTLDHDSGGIDGEILRGRFTGASLSRLSLHELLELLEDCSRNDPQSVAVLESYLDSAHGSDWRSEAGEGARQRPGDDDSGAMSRTRALEILGLEEGADETAIREAHRRLMMVNHPDRGGSDYLAAQINEAKDVLLGH</sequence>
<dbReference type="FunFam" id="1.10.287.110:FF:000001">
    <property type="entry name" value="Import inner membrane translocase subunit tim14"/>
    <property type="match status" value="1"/>
</dbReference>
<name>A0A9J7ANC8_9PROT</name>
<dbReference type="Proteomes" id="UP001060336">
    <property type="component" value="Chromosome"/>
</dbReference>
<evidence type="ECO:0000256" key="4">
    <source>
        <dbReference type="ARBA" id="ARBA00023136"/>
    </source>
</evidence>